<dbReference type="PANTHER" id="PTHR11117">
    <property type="entry name" value="SUCCINYL-COA LIGASE SUBUNIT ALPHA"/>
    <property type="match status" value="1"/>
</dbReference>
<dbReference type="AlphaFoldDB" id="A0A075HKR9"/>
<dbReference type="Pfam" id="PF02629">
    <property type="entry name" value="CoA_binding"/>
    <property type="match status" value="1"/>
</dbReference>
<dbReference type="GO" id="GO:0004776">
    <property type="term" value="F:succinate-CoA ligase (GDP-forming) activity"/>
    <property type="evidence" value="ECO:0007669"/>
    <property type="project" value="TreeGrafter"/>
</dbReference>
<protein>
    <submittedName>
        <fullName evidence="3">Bacterial FdrA protein (FdrA)</fullName>
    </submittedName>
</protein>
<evidence type="ECO:0000259" key="1">
    <source>
        <dbReference type="Pfam" id="PF00549"/>
    </source>
</evidence>
<sequence>MTSTRNIIKKNFFRDSVQMMQFSQQLKDEQGVIDAAIVMGTDLNKNTLKNMDLLTEDGISATENDTLISINCQDENSLDNAIQKAEQLLVSDSAKAKNEFNDLPSALDYFSNANIASLSIPGQFVKEMAMELIKKQLHLFIFSDHVPLEDEIYLKNLALDNNVLLMGPEAGTSILNGTVFGFGNRVRKGSVGIIGASGTGIQESSTMLDLFGEGISHAIGVGGRDLRNDIGGMMTMKTMEIFENDPNTKAVLLVSKPVDDDVRNKIIDKINNFSKKNYVLCLVGDNENREDSDKIKFSKSIQISVLKILKYLNDDAYKKITAIVENQVNESIKLAESLSNDLNEEQKFVRGFFAGGTLCYESKIILEQMIGKVYSNLSSDDTYSIKGNVPSKENTLIDFGEEEFTSARPHPIIDPLLRKNRVLEDANDPNVSVIIIDIICGINAAKNTMAFHAETIKKAIQTAKEQGRKLSVFAYICGTENDVSEDELQMLTDSGAKLFTSNALMSFAAALVVNKSDENLIKKIRVEFLEGELF</sequence>
<dbReference type="GO" id="GO:0004775">
    <property type="term" value="F:succinate-CoA ligase (ADP-forming) activity"/>
    <property type="evidence" value="ECO:0007669"/>
    <property type="project" value="TreeGrafter"/>
</dbReference>
<evidence type="ECO:0000313" key="3">
    <source>
        <dbReference type="EMBL" id="AIF14558.1"/>
    </source>
</evidence>
<dbReference type="Pfam" id="PF00549">
    <property type="entry name" value="Ligase_CoA"/>
    <property type="match status" value="1"/>
</dbReference>
<gene>
    <name evidence="3" type="primary">fdrA</name>
</gene>
<name>A0A075HKR9_9ARCH</name>
<dbReference type="GO" id="GO:0009361">
    <property type="term" value="C:succinate-CoA ligase complex (ADP-forming)"/>
    <property type="evidence" value="ECO:0007669"/>
    <property type="project" value="TreeGrafter"/>
</dbReference>
<dbReference type="GO" id="GO:0006099">
    <property type="term" value="P:tricarboxylic acid cycle"/>
    <property type="evidence" value="ECO:0007669"/>
    <property type="project" value="TreeGrafter"/>
</dbReference>
<proteinExistence type="predicted"/>
<dbReference type="Gene3D" id="3.40.50.261">
    <property type="entry name" value="Succinyl-CoA synthetase domains"/>
    <property type="match status" value="2"/>
</dbReference>
<dbReference type="EMBL" id="KF901004">
    <property type="protein sequence ID" value="AIF14558.1"/>
    <property type="molecule type" value="Genomic_DNA"/>
</dbReference>
<reference evidence="3" key="1">
    <citation type="journal article" date="2014" name="Genome Biol. Evol.">
        <title>Pangenome evidence for extensive interdomain horizontal transfer affecting lineage core and shell genes in uncultured planktonic thaumarchaeota and euryarchaeota.</title>
        <authorList>
            <person name="Deschamps P."/>
            <person name="Zivanovic Y."/>
            <person name="Moreira D."/>
            <person name="Rodriguez-Valera F."/>
            <person name="Lopez-Garcia P."/>
        </authorList>
    </citation>
    <scope>NUCLEOTIDE SEQUENCE</scope>
</reference>
<dbReference type="InterPro" id="IPR005811">
    <property type="entry name" value="SUCC_ACL_C"/>
</dbReference>
<dbReference type="Gene3D" id="3.40.50.720">
    <property type="entry name" value="NAD(P)-binding Rossmann-like Domain"/>
    <property type="match status" value="1"/>
</dbReference>
<dbReference type="SUPFAM" id="SSF52210">
    <property type="entry name" value="Succinyl-CoA synthetase domains"/>
    <property type="match status" value="1"/>
</dbReference>
<feature type="domain" description="ATP-citrate synthase/succinyl-CoA ligase C-terminal" evidence="1">
    <location>
        <begin position="353"/>
        <end position="509"/>
    </location>
</feature>
<dbReference type="PANTHER" id="PTHR11117:SF24">
    <property type="entry name" value="PROTEIN FDRA"/>
    <property type="match status" value="1"/>
</dbReference>
<evidence type="ECO:0000259" key="2">
    <source>
        <dbReference type="Pfam" id="PF02629"/>
    </source>
</evidence>
<dbReference type="InterPro" id="IPR003781">
    <property type="entry name" value="CoA-bd"/>
</dbReference>
<dbReference type="InterPro" id="IPR016102">
    <property type="entry name" value="Succinyl-CoA_synth-like"/>
</dbReference>
<feature type="domain" description="CoA-binding" evidence="2">
    <location>
        <begin position="188"/>
        <end position="264"/>
    </location>
</feature>
<dbReference type="GO" id="GO:0005829">
    <property type="term" value="C:cytosol"/>
    <property type="evidence" value="ECO:0007669"/>
    <property type="project" value="TreeGrafter"/>
</dbReference>
<organism evidence="3">
    <name type="scientific">uncultured marine thaumarchaeote KM3_67_E04</name>
    <dbReference type="NCBI Taxonomy" id="1456236"/>
    <lineage>
        <taxon>Archaea</taxon>
        <taxon>Nitrososphaerota</taxon>
        <taxon>environmental samples</taxon>
    </lineage>
</organism>
<accession>A0A075HKR9</accession>